<dbReference type="GO" id="GO:0009437">
    <property type="term" value="P:carnitine metabolic process"/>
    <property type="evidence" value="ECO:0007669"/>
    <property type="project" value="TreeGrafter"/>
</dbReference>
<reference evidence="6" key="1">
    <citation type="submission" date="2017-02" db="UniProtKB">
        <authorList>
            <consortium name="WormBaseParasite"/>
        </authorList>
    </citation>
    <scope>IDENTIFICATION</scope>
</reference>
<evidence type="ECO:0000259" key="4">
    <source>
        <dbReference type="Pfam" id="PF00755"/>
    </source>
</evidence>
<sequence>MKCEIMRCYQEYKPQADDIDLSMMCFTEFGKGLIKQGNISPDAFLQMAIQLANYKVHLTFLISFHHIEEISQQQAARILWRMIIGRSLSAVPTYLKIGYYWFHDQGKFVHTYESASTRLFANSRTETLRSVTKESCAFVLAMLDQQCTNEKRLRLLRSAADCHVQHNRECMVGKGFDRHLFVLYIFSRLFRISSPFLQYFINQSWPLSTSQ</sequence>
<comment type="similarity">
    <text evidence="1">Belongs to the carnitine/choline acetyltransferase family.</text>
</comment>
<dbReference type="Proteomes" id="UP000036681">
    <property type="component" value="Unplaced"/>
</dbReference>
<evidence type="ECO:0000313" key="6">
    <source>
        <dbReference type="WBParaSite" id="ALUE_0000170501-mRNA-1"/>
    </source>
</evidence>
<dbReference type="Gene3D" id="3.30.559.10">
    <property type="entry name" value="Chloramphenicol acetyltransferase-like domain"/>
    <property type="match status" value="2"/>
</dbReference>
<dbReference type="PANTHER" id="PTHR22589:SF99">
    <property type="entry name" value="CHOLINE_CARNITINE ACYLTRANSFERASE DOMAIN-CONTAINING PROTEIN"/>
    <property type="match status" value="1"/>
</dbReference>
<dbReference type="InterPro" id="IPR023213">
    <property type="entry name" value="CAT-like_dom_sf"/>
</dbReference>
<keyword evidence="3" id="KW-0012">Acyltransferase</keyword>
<name>A0A0M3HJL0_ASCLU</name>
<dbReference type="Pfam" id="PF00755">
    <property type="entry name" value="Carn_acyltransf"/>
    <property type="match status" value="2"/>
</dbReference>
<evidence type="ECO:0000256" key="3">
    <source>
        <dbReference type="ARBA" id="ARBA00023315"/>
    </source>
</evidence>
<evidence type="ECO:0000313" key="5">
    <source>
        <dbReference type="Proteomes" id="UP000036681"/>
    </source>
</evidence>
<feature type="domain" description="Choline/carnitine acyltransferase" evidence="4">
    <location>
        <begin position="2"/>
        <end position="60"/>
    </location>
</feature>
<dbReference type="Gene3D" id="3.30.559.70">
    <property type="entry name" value="Choline/Carnitine o-acyltransferase, domain 2"/>
    <property type="match status" value="1"/>
</dbReference>
<dbReference type="AlphaFoldDB" id="A0A0M3HJL0"/>
<protein>
    <submittedName>
        <fullName evidence="6">Pentatricopeptide repeat-containing protein</fullName>
    </submittedName>
</protein>
<keyword evidence="5" id="KW-1185">Reference proteome</keyword>
<organism evidence="5 6">
    <name type="scientific">Ascaris lumbricoides</name>
    <name type="common">Giant roundworm</name>
    <dbReference type="NCBI Taxonomy" id="6252"/>
    <lineage>
        <taxon>Eukaryota</taxon>
        <taxon>Metazoa</taxon>
        <taxon>Ecdysozoa</taxon>
        <taxon>Nematoda</taxon>
        <taxon>Chromadorea</taxon>
        <taxon>Rhabditida</taxon>
        <taxon>Spirurina</taxon>
        <taxon>Ascaridomorpha</taxon>
        <taxon>Ascaridoidea</taxon>
        <taxon>Ascarididae</taxon>
        <taxon>Ascaris</taxon>
    </lineage>
</organism>
<feature type="domain" description="Choline/carnitine acyltransferase" evidence="4">
    <location>
        <begin position="101"/>
        <end position="211"/>
    </location>
</feature>
<dbReference type="GO" id="GO:0005739">
    <property type="term" value="C:mitochondrion"/>
    <property type="evidence" value="ECO:0007669"/>
    <property type="project" value="TreeGrafter"/>
</dbReference>
<dbReference type="GO" id="GO:0004095">
    <property type="term" value="F:carnitine O-palmitoyltransferase activity"/>
    <property type="evidence" value="ECO:0007669"/>
    <property type="project" value="TreeGrafter"/>
</dbReference>
<keyword evidence="2" id="KW-0808">Transferase</keyword>
<dbReference type="InterPro" id="IPR042231">
    <property type="entry name" value="Cho/carn_acyl_trans_2"/>
</dbReference>
<dbReference type="WBParaSite" id="ALUE_0000170501-mRNA-1">
    <property type="protein sequence ID" value="ALUE_0000170501-mRNA-1"/>
    <property type="gene ID" value="ALUE_0000170501"/>
</dbReference>
<proteinExistence type="inferred from homology"/>
<evidence type="ECO:0000256" key="1">
    <source>
        <dbReference type="ARBA" id="ARBA00005232"/>
    </source>
</evidence>
<accession>A0A0M3HJL0</accession>
<dbReference type="PANTHER" id="PTHR22589">
    <property type="entry name" value="CARNITINE O-ACYLTRANSFERASE"/>
    <property type="match status" value="1"/>
</dbReference>
<evidence type="ECO:0000256" key="2">
    <source>
        <dbReference type="ARBA" id="ARBA00022679"/>
    </source>
</evidence>
<dbReference type="GO" id="GO:0006631">
    <property type="term" value="P:fatty acid metabolic process"/>
    <property type="evidence" value="ECO:0007669"/>
    <property type="project" value="TreeGrafter"/>
</dbReference>
<dbReference type="InterPro" id="IPR000542">
    <property type="entry name" value="Carn_acyl_trans"/>
</dbReference>
<dbReference type="SUPFAM" id="SSF52777">
    <property type="entry name" value="CoA-dependent acyltransferases"/>
    <property type="match status" value="2"/>
</dbReference>
<dbReference type="InterPro" id="IPR039551">
    <property type="entry name" value="Cho/carn_acyl_trans"/>
</dbReference>